<dbReference type="InterPro" id="IPR016169">
    <property type="entry name" value="FAD-bd_PCMH_sub2"/>
</dbReference>
<evidence type="ECO:0000313" key="3">
    <source>
        <dbReference type="Proteomes" id="UP001211907"/>
    </source>
</evidence>
<dbReference type="GO" id="GO:0050660">
    <property type="term" value="F:flavin adenine dinucleotide binding"/>
    <property type="evidence" value="ECO:0007669"/>
    <property type="project" value="InterPro"/>
</dbReference>
<dbReference type="Pfam" id="PF08031">
    <property type="entry name" value="BBE"/>
    <property type="match status" value="1"/>
</dbReference>
<sequence length="277" mass="30239">PSTQVLLKDFLTALAVVQPKVASLQAYGEYYFTPYAVSGEYFFPGNNITLAKLTVAPVLQFYTKWSEYLLNTTITINAFPSYLTLANSIPDPNIYGFNGLISSRFVPKSLFANASSISVLADAIIAGYYLNVPPGSPQSGIDLIASANVIINAGGPMDLQNRPPAAVHPAWSTTYWQVTYSTGWTKNLAALGLTPILSADVSAAPDPLRVLTPNATYLNEGDVNEENWQEVFFGSNYPRLLAIKNTFDPANVFTVWKGVGWVENADSSDYCYYETIV</sequence>
<dbReference type="Proteomes" id="UP001211907">
    <property type="component" value="Unassembled WGS sequence"/>
</dbReference>
<dbReference type="InterPro" id="IPR012951">
    <property type="entry name" value="BBE"/>
</dbReference>
<proteinExistence type="predicted"/>
<feature type="domain" description="Berberine/berberine-like" evidence="1">
    <location>
        <begin position="216"/>
        <end position="259"/>
    </location>
</feature>
<feature type="non-terminal residue" evidence="2">
    <location>
        <position position="277"/>
    </location>
</feature>
<gene>
    <name evidence="2" type="ORF">HK100_008512</name>
</gene>
<keyword evidence="3" id="KW-1185">Reference proteome</keyword>
<evidence type="ECO:0000313" key="2">
    <source>
        <dbReference type="EMBL" id="KAJ3086994.1"/>
    </source>
</evidence>
<dbReference type="EMBL" id="JADGJH010004154">
    <property type="protein sequence ID" value="KAJ3086994.1"/>
    <property type="molecule type" value="Genomic_DNA"/>
</dbReference>
<accession>A0AAD5XA47</accession>
<comment type="caution">
    <text evidence="2">The sequence shown here is derived from an EMBL/GenBank/DDBJ whole genome shotgun (WGS) entry which is preliminary data.</text>
</comment>
<name>A0AAD5XA47_9FUNG</name>
<dbReference type="Gene3D" id="3.40.462.20">
    <property type="match status" value="1"/>
</dbReference>
<dbReference type="AlphaFoldDB" id="A0AAD5XA47"/>
<dbReference type="Gene3D" id="3.30.465.10">
    <property type="match status" value="1"/>
</dbReference>
<reference evidence="2" key="1">
    <citation type="submission" date="2020-05" db="EMBL/GenBank/DDBJ databases">
        <title>Phylogenomic resolution of chytrid fungi.</title>
        <authorList>
            <person name="Stajich J.E."/>
            <person name="Amses K."/>
            <person name="Simmons R."/>
            <person name="Seto K."/>
            <person name="Myers J."/>
            <person name="Bonds A."/>
            <person name="Quandt C.A."/>
            <person name="Barry K."/>
            <person name="Liu P."/>
            <person name="Grigoriev I."/>
            <person name="Longcore J.E."/>
            <person name="James T.Y."/>
        </authorList>
    </citation>
    <scope>NUCLEOTIDE SEQUENCE</scope>
    <source>
        <strain evidence="2">JEL0513</strain>
    </source>
</reference>
<dbReference type="GO" id="GO:0016491">
    <property type="term" value="F:oxidoreductase activity"/>
    <property type="evidence" value="ECO:0007669"/>
    <property type="project" value="InterPro"/>
</dbReference>
<protein>
    <recommendedName>
        <fullName evidence="1">Berberine/berberine-like domain-containing protein</fullName>
    </recommendedName>
</protein>
<evidence type="ECO:0000259" key="1">
    <source>
        <dbReference type="Pfam" id="PF08031"/>
    </source>
</evidence>
<organism evidence="2 3">
    <name type="scientific">Physocladia obscura</name>
    <dbReference type="NCBI Taxonomy" id="109957"/>
    <lineage>
        <taxon>Eukaryota</taxon>
        <taxon>Fungi</taxon>
        <taxon>Fungi incertae sedis</taxon>
        <taxon>Chytridiomycota</taxon>
        <taxon>Chytridiomycota incertae sedis</taxon>
        <taxon>Chytridiomycetes</taxon>
        <taxon>Chytridiales</taxon>
        <taxon>Chytriomycetaceae</taxon>
        <taxon>Physocladia</taxon>
    </lineage>
</organism>